<feature type="chain" id="PRO_5038481220" description="Lipoprotein" evidence="3">
    <location>
        <begin position="20"/>
        <end position="279"/>
    </location>
</feature>
<feature type="signal peptide" evidence="3">
    <location>
        <begin position="1"/>
        <end position="19"/>
    </location>
</feature>
<evidence type="ECO:0008006" key="6">
    <source>
        <dbReference type="Google" id="ProtNLM"/>
    </source>
</evidence>
<evidence type="ECO:0000256" key="2">
    <source>
        <dbReference type="SAM" id="MobiDB-lite"/>
    </source>
</evidence>
<keyword evidence="5" id="KW-1185">Reference proteome</keyword>
<feature type="compositionally biased region" description="Low complexity" evidence="2">
    <location>
        <begin position="196"/>
        <end position="212"/>
    </location>
</feature>
<feature type="region of interest" description="Disordered" evidence="2">
    <location>
        <begin position="192"/>
        <end position="256"/>
    </location>
</feature>
<evidence type="ECO:0000256" key="3">
    <source>
        <dbReference type="SAM" id="SignalP"/>
    </source>
</evidence>
<organism evidence="4 5">
    <name type="scientific">Bombilactobacillus bombi</name>
    <dbReference type="NCBI Taxonomy" id="1303590"/>
    <lineage>
        <taxon>Bacteria</taxon>
        <taxon>Bacillati</taxon>
        <taxon>Bacillota</taxon>
        <taxon>Bacilli</taxon>
        <taxon>Lactobacillales</taxon>
        <taxon>Lactobacillaceae</taxon>
        <taxon>Bombilactobacillus</taxon>
    </lineage>
</organism>
<evidence type="ECO:0000313" key="5">
    <source>
        <dbReference type="Proteomes" id="UP000284109"/>
    </source>
</evidence>
<reference evidence="4 5" key="1">
    <citation type="submission" date="2018-07" db="EMBL/GenBank/DDBJ databases">
        <title>Genome sequences of six Lactobacillus spp. isolated from bumble bee guts.</title>
        <authorList>
            <person name="Motta E.V.S."/>
            <person name="Moran N.A."/>
        </authorList>
    </citation>
    <scope>NUCLEOTIDE SEQUENCE [LARGE SCALE GENOMIC DNA]</scope>
    <source>
        <strain evidence="4 5">BI-1.1</strain>
    </source>
</reference>
<sequence length="279" mass="30442">MKKQLTTLIALAASMFILAGCQNSQSSSNHDQQIYSSIMDKGNNAVKNGNFAAADAYYQAALTTKKADAKAKIYAQQAHSLHNAQNAINRYSFAEAKNNLEDVQDNDNGSAKMKNYAAKMLKTLKVVQKNRKKYRNQVEIATNANDERNYKQAQSRIIDLLSKTEFHKKYYGDLLKQANEILLNSSKNLKTDTTPAASDNNSAANQSASDSQAHGETDQIKNPTANGKKITSDDIQKARKQLQEQGAQDAAASDSDITRAIQKAAADGRSTITPADAGF</sequence>
<feature type="coiled-coil region" evidence="1">
    <location>
        <begin position="117"/>
        <end position="144"/>
    </location>
</feature>
<dbReference type="OrthoDB" id="2328476at2"/>
<accession>A0A3R6XX68</accession>
<dbReference type="AlphaFoldDB" id="A0A3R6XX68"/>
<keyword evidence="3" id="KW-0732">Signal</keyword>
<gene>
    <name evidence="4" type="ORF">DS831_01420</name>
</gene>
<comment type="caution">
    <text evidence="4">The sequence shown here is derived from an EMBL/GenBank/DDBJ whole genome shotgun (WGS) entry which is preliminary data.</text>
</comment>
<keyword evidence="1" id="KW-0175">Coiled coil</keyword>
<proteinExistence type="predicted"/>
<name>A0A3R6XX68_9LACO</name>
<dbReference type="EMBL" id="QOCR01000001">
    <property type="protein sequence ID" value="RHW52018.1"/>
    <property type="molecule type" value="Genomic_DNA"/>
</dbReference>
<evidence type="ECO:0000313" key="4">
    <source>
        <dbReference type="EMBL" id="RHW52018.1"/>
    </source>
</evidence>
<dbReference type="Proteomes" id="UP000284109">
    <property type="component" value="Unassembled WGS sequence"/>
</dbReference>
<dbReference type="RefSeq" id="WP_118899684.1">
    <property type="nucleotide sequence ID" value="NZ_QOCR01000001.1"/>
</dbReference>
<evidence type="ECO:0000256" key="1">
    <source>
        <dbReference type="SAM" id="Coils"/>
    </source>
</evidence>
<protein>
    <recommendedName>
        <fullName evidence="6">Lipoprotein</fullName>
    </recommendedName>
</protein>
<dbReference type="PROSITE" id="PS51257">
    <property type="entry name" value="PROKAR_LIPOPROTEIN"/>
    <property type="match status" value="1"/>
</dbReference>